<gene>
    <name evidence="2" type="ORF">Q4528_15350</name>
</gene>
<evidence type="ECO:0000259" key="1">
    <source>
        <dbReference type="Pfam" id="PF14397"/>
    </source>
</evidence>
<accession>A0AAW7YW40</accession>
<feature type="non-terminal residue" evidence="2">
    <location>
        <position position="81"/>
    </location>
</feature>
<organism evidence="2 3">
    <name type="scientific">Staphylococcus pasteuri_A</name>
    <dbReference type="NCBI Taxonomy" id="3062664"/>
    <lineage>
        <taxon>Bacteria</taxon>
        <taxon>Bacillati</taxon>
        <taxon>Bacillota</taxon>
        <taxon>Bacilli</taxon>
        <taxon>Bacillales</taxon>
        <taxon>Staphylococcaceae</taxon>
        <taxon>Staphylococcus</taxon>
    </lineage>
</organism>
<sequence length="81" mass="9183">FKLARKGIMGMNQRNTGYISRYNPRKLYPLVDNKLKTKIIAQRDNVTIPALIGVVRTQHDIQSIIPLLQKHSGFVIKPAKG</sequence>
<proteinExistence type="predicted"/>
<protein>
    <submittedName>
        <fullName evidence="2">Sugar-transfer associated ATP-grasp domain-containing protein</fullName>
    </submittedName>
</protein>
<dbReference type="InterPro" id="IPR039523">
    <property type="entry name" value="RimK-rel_E_lig_ATP-grasp"/>
</dbReference>
<name>A0AAW7YW40_9STAP</name>
<reference evidence="2" key="1">
    <citation type="submission" date="2023-07" db="EMBL/GenBank/DDBJ databases">
        <title>Genome content predicts the carbon catabolic preferences of heterotrophic bacteria.</title>
        <authorList>
            <person name="Gralka M."/>
        </authorList>
    </citation>
    <scope>NUCLEOTIDE SEQUENCE</scope>
    <source>
        <strain evidence="2">E2R20</strain>
    </source>
</reference>
<evidence type="ECO:0000313" key="3">
    <source>
        <dbReference type="Proteomes" id="UP001170310"/>
    </source>
</evidence>
<feature type="non-terminal residue" evidence="2">
    <location>
        <position position="1"/>
    </location>
</feature>
<keyword evidence="3" id="KW-1185">Reference proteome</keyword>
<dbReference type="Proteomes" id="UP001170310">
    <property type="component" value="Unassembled WGS sequence"/>
</dbReference>
<dbReference type="EMBL" id="JAUOQO010000758">
    <property type="protein sequence ID" value="MDO6575489.1"/>
    <property type="molecule type" value="Genomic_DNA"/>
</dbReference>
<comment type="caution">
    <text evidence="2">The sequence shown here is derived from an EMBL/GenBank/DDBJ whole genome shotgun (WGS) entry which is preliminary data.</text>
</comment>
<dbReference type="AlphaFoldDB" id="A0AAW7YW40"/>
<dbReference type="RefSeq" id="WP_303522583.1">
    <property type="nucleotide sequence ID" value="NZ_JAUOQO010000758.1"/>
</dbReference>
<evidence type="ECO:0000313" key="2">
    <source>
        <dbReference type="EMBL" id="MDO6575489.1"/>
    </source>
</evidence>
<feature type="domain" description="Alpha-L-glutamate ligase-related protein ATP-grasp" evidence="1">
    <location>
        <begin position="13"/>
        <end position="81"/>
    </location>
</feature>
<dbReference type="Pfam" id="PF14397">
    <property type="entry name" value="ATPgrasp_ST"/>
    <property type="match status" value="1"/>
</dbReference>